<proteinExistence type="predicted"/>
<dbReference type="EMBL" id="OC927004">
    <property type="protein sequence ID" value="CAD7656999.1"/>
    <property type="molecule type" value="Genomic_DNA"/>
</dbReference>
<dbReference type="AlphaFoldDB" id="A0A7R9QSL5"/>
<dbReference type="Proteomes" id="UP000728032">
    <property type="component" value="Unassembled WGS sequence"/>
</dbReference>
<dbReference type="EMBL" id="CAJPVJ010012179">
    <property type="protein sequence ID" value="CAG2174186.1"/>
    <property type="molecule type" value="Genomic_DNA"/>
</dbReference>
<accession>A0A7R9QSL5</accession>
<keyword evidence="2" id="KW-1185">Reference proteome</keyword>
<evidence type="ECO:0000313" key="1">
    <source>
        <dbReference type="EMBL" id="CAD7656999.1"/>
    </source>
</evidence>
<sequence>MPFGGPIPRKSGAGGGRGWVSKVKSLYNDPFKWQLVKSWVFFGAGIVFARELAAIDLTPNALPNV</sequence>
<gene>
    <name evidence="1" type="ORF">ONB1V03_LOCUS13634</name>
</gene>
<evidence type="ECO:0000313" key="2">
    <source>
        <dbReference type="Proteomes" id="UP000728032"/>
    </source>
</evidence>
<dbReference type="OrthoDB" id="6016677at2759"/>
<name>A0A7R9QSL5_9ACAR</name>
<protein>
    <submittedName>
        <fullName evidence="1">Uncharacterized protein</fullName>
    </submittedName>
</protein>
<reference evidence="1" key="1">
    <citation type="submission" date="2020-11" db="EMBL/GenBank/DDBJ databases">
        <authorList>
            <person name="Tran Van P."/>
        </authorList>
    </citation>
    <scope>NUCLEOTIDE SEQUENCE</scope>
</reference>
<organism evidence="1">
    <name type="scientific">Oppiella nova</name>
    <dbReference type="NCBI Taxonomy" id="334625"/>
    <lineage>
        <taxon>Eukaryota</taxon>
        <taxon>Metazoa</taxon>
        <taxon>Ecdysozoa</taxon>
        <taxon>Arthropoda</taxon>
        <taxon>Chelicerata</taxon>
        <taxon>Arachnida</taxon>
        <taxon>Acari</taxon>
        <taxon>Acariformes</taxon>
        <taxon>Sarcoptiformes</taxon>
        <taxon>Oribatida</taxon>
        <taxon>Brachypylina</taxon>
        <taxon>Oppioidea</taxon>
        <taxon>Oppiidae</taxon>
        <taxon>Oppiella</taxon>
    </lineage>
</organism>